<sequence>MTREKTPPQYLFPHAYLERAHHRLKLTSARYWFESEFPSANTHCISSYPQLFAYLSIVKTLRMEFDKLPVREQAFTVAMDFEF</sequence>
<evidence type="ECO:0000313" key="1">
    <source>
        <dbReference type="EMBL" id="GAF87677.1"/>
    </source>
</evidence>
<proteinExistence type="predicted"/>
<organism evidence="1">
    <name type="scientific">marine sediment metagenome</name>
    <dbReference type="NCBI Taxonomy" id="412755"/>
    <lineage>
        <taxon>unclassified sequences</taxon>
        <taxon>metagenomes</taxon>
        <taxon>ecological metagenomes</taxon>
    </lineage>
</organism>
<reference evidence="1" key="1">
    <citation type="journal article" date="2014" name="Front. Microbiol.">
        <title>High frequency of phylogenetically diverse reductive dehalogenase-homologous genes in deep subseafloor sedimentary metagenomes.</title>
        <authorList>
            <person name="Kawai M."/>
            <person name="Futagami T."/>
            <person name="Toyoda A."/>
            <person name="Takaki Y."/>
            <person name="Nishi S."/>
            <person name="Hori S."/>
            <person name="Arai W."/>
            <person name="Tsubouchi T."/>
            <person name="Morono Y."/>
            <person name="Uchiyama I."/>
            <person name="Ito T."/>
            <person name="Fujiyama A."/>
            <person name="Inagaki F."/>
            <person name="Takami H."/>
        </authorList>
    </citation>
    <scope>NUCLEOTIDE SEQUENCE</scope>
    <source>
        <strain evidence="1">Expedition CK06-06</strain>
    </source>
</reference>
<name>X0THR8_9ZZZZ</name>
<comment type="caution">
    <text evidence="1">The sequence shown here is derived from an EMBL/GenBank/DDBJ whole genome shotgun (WGS) entry which is preliminary data.</text>
</comment>
<dbReference type="EMBL" id="BARS01017813">
    <property type="protein sequence ID" value="GAF87677.1"/>
    <property type="molecule type" value="Genomic_DNA"/>
</dbReference>
<gene>
    <name evidence="1" type="ORF">S01H1_29084</name>
</gene>
<protein>
    <submittedName>
        <fullName evidence="1">Uncharacterized protein</fullName>
    </submittedName>
</protein>
<accession>X0THR8</accession>
<dbReference type="AlphaFoldDB" id="X0THR8"/>